<gene>
    <name evidence="1" type="ORF">LCGC14_0612680</name>
</gene>
<dbReference type="AlphaFoldDB" id="A0A0F9RBY6"/>
<name>A0A0F9RBY6_9ZZZZ</name>
<sequence>MDKATELLIKLMKTMKCDHLNGNFKHHDAHGMYVCDECDDAVTTPISPPVIKEIKAHLDGINGKE</sequence>
<reference evidence="1" key="1">
    <citation type="journal article" date="2015" name="Nature">
        <title>Complex archaea that bridge the gap between prokaryotes and eukaryotes.</title>
        <authorList>
            <person name="Spang A."/>
            <person name="Saw J.H."/>
            <person name="Jorgensen S.L."/>
            <person name="Zaremba-Niedzwiedzka K."/>
            <person name="Martijn J."/>
            <person name="Lind A.E."/>
            <person name="van Eijk R."/>
            <person name="Schleper C."/>
            <person name="Guy L."/>
            <person name="Ettema T.J."/>
        </authorList>
    </citation>
    <scope>NUCLEOTIDE SEQUENCE</scope>
</reference>
<dbReference type="EMBL" id="LAZR01001020">
    <property type="protein sequence ID" value="KKN52414.1"/>
    <property type="molecule type" value="Genomic_DNA"/>
</dbReference>
<accession>A0A0F9RBY6</accession>
<evidence type="ECO:0000313" key="1">
    <source>
        <dbReference type="EMBL" id="KKN52414.1"/>
    </source>
</evidence>
<organism evidence="1">
    <name type="scientific">marine sediment metagenome</name>
    <dbReference type="NCBI Taxonomy" id="412755"/>
    <lineage>
        <taxon>unclassified sequences</taxon>
        <taxon>metagenomes</taxon>
        <taxon>ecological metagenomes</taxon>
    </lineage>
</organism>
<proteinExistence type="predicted"/>
<comment type="caution">
    <text evidence="1">The sequence shown here is derived from an EMBL/GenBank/DDBJ whole genome shotgun (WGS) entry which is preliminary data.</text>
</comment>
<protein>
    <submittedName>
        <fullName evidence="1">Uncharacterized protein</fullName>
    </submittedName>
</protein>